<organism evidence="3 4">
    <name type="scientific">Prochlorococcus marinus str. MIT 9302</name>
    <dbReference type="NCBI Taxonomy" id="74545"/>
    <lineage>
        <taxon>Bacteria</taxon>
        <taxon>Bacillati</taxon>
        <taxon>Cyanobacteriota</taxon>
        <taxon>Cyanophyceae</taxon>
        <taxon>Synechococcales</taxon>
        <taxon>Prochlorococcaceae</taxon>
        <taxon>Prochlorococcus</taxon>
    </lineage>
</organism>
<dbReference type="OrthoDB" id="541009at2"/>
<comment type="caution">
    <text evidence="3">The sequence shown here is derived from an EMBL/GenBank/DDBJ whole genome shotgun (WGS) entry which is preliminary data.</text>
</comment>
<dbReference type="STRING" id="74545.EU96_0977"/>
<dbReference type="Proteomes" id="UP000030445">
    <property type="component" value="Unassembled WGS sequence"/>
</dbReference>
<dbReference type="EMBL" id="JNAM01000009">
    <property type="protein sequence ID" value="KGF97863.1"/>
    <property type="molecule type" value="Genomic_DNA"/>
</dbReference>
<dbReference type="eggNOG" id="COG4968">
    <property type="taxonomic scope" value="Bacteria"/>
</dbReference>
<keyword evidence="2" id="KW-1133">Transmembrane helix</keyword>
<evidence type="ECO:0000313" key="3">
    <source>
        <dbReference type="EMBL" id="KGF97863.1"/>
    </source>
</evidence>
<evidence type="ECO:0008006" key="5">
    <source>
        <dbReference type="Google" id="ProtNLM"/>
    </source>
</evidence>
<keyword evidence="1" id="KW-0488">Methylation</keyword>
<dbReference type="InterPro" id="IPR012902">
    <property type="entry name" value="N_methyl_site"/>
</dbReference>
<proteinExistence type="predicted"/>
<dbReference type="PANTHER" id="PTHR30093:SF34">
    <property type="entry name" value="PREPILIN PEPTIDASE-DEPENDENT PROTEIN D"/>
    <property type="match status" value="1"/>
</dbReference>
<keyword evidence="2" id="KW-0472">Membrane</keyword>
<feature type="transmembrane region" description="Helical" evidence="2">
    <location>
        <begin position="15"/>
        <end position="40"/>
    </location>
</feature>
<name>A0A0A2ABS7_PROMR</name>
<sequence length="187" mass="20985">MTARLFRKYLNKNQAGFTLVELIVVVVIIGILSAIAIPSFQNASKKAKQKGAAAQISTYIKAAQAFYSEFGSPVKNAGDLANYMNVVQCRYHMVTYCKNTNNQQDIGVDYPSTKAWNSTSGMYTMTMRSSDNNRFRLNALPQRQDSWAQKFSDEEYGVSGCFNYNTGATKVTSWDKLGYREVKDLNC</sequence>
<evidence type="ECO:0000256" key="2">
    <source>
        <dbReference type="SAM" id="Phobius"/>
    </source>
</evidence>
<dbReference type="PROSITE" id="PS00409">
    <property type="entry name" value="PROKAR_NTER_METHYL"/>
    <property type="match status" value="1"/>
</dbReference>
<evidence type="ECO:0000313" key="4">
    <source>
        <dbReference type="Proteomes" id="UP000030445"/>
    </source>
</evidence>
<keyword evidence="2" id="KW-0812">Transmembrane</keyword>
<evidence type="ECO:0000256" key="1">
    <source>
        <dbReference type="ARBA" id="ARBA00022481"/>
    </source>
</evidence>
<dbReference type="SUPFAM" id="SSF54523">
    <property type="entry name" value="Pili subunits"/>
    <property type="match status" value="1"/>
</dbReference>
<dbReference type="InterPro" id="IPR045584">
    <property type="entry name" value="Pilin-like"/>
</dbReference>
<reference evidence="4" key="1">
    <citation type="journal article" date="2014" name="Sci. Data">
        <title>Genomes of diverse isolates of the marine cyanobacterium Prochlorococcus.</title>
        <authorList>
            <person name="Biller S."/>
            <person name="Berube P."/>
            <person name="Thompson J."/>
            <person name="Kelly L."/>
            <person name="Roggensack S."/>
            <person name="Awad L."/>
            <person name="Roache-Johnson K."/>
            <person name="Ding H."/>
            <person name="Giovannoni S.J."/>
            <person name="Moore L.R."/>
            <person name="Chisholm S.W."/>
        </authorList>
    </citation>
    <scope>NUCLEOTIDE SEQUENCE [LARGE SCALE GENOMIC DNA]</scope>
    <source>
        <strain evidence="4">MIT 9302</strain>
    </source>
</reference>
<dbReference type="NCBIfam" id="TIGR02532">
    <property type="entry name" value="IV_pilin_GFxxxE"/>
    <property type="match status" value="1"/>
</dbReference>
<accession>A0A0A2ABS7</accession>
<dbReference type="Gene3D" id="3.30.700.10">
    <property type="entry name" value="Glycoprotein, Type 4 Pilin"/>
    <property type="match status" value="1"/>
</dbReference>
<protein>
    <recommendedName>
        <fullName evidence="5">Fimbrial protein</fullName>
    </recommendedName>
</protein>
<dbReference type="PANTHER" id="PTHR30093">
    <property type="entry name" value="GENERAL SECRETION PATHWAY PROTEIN G"/>
    <property type="match status" value="1"/>
</dbReference>
<dbReference type="RefSeq" id="WP_052044257.1">
    <property type="nucleotide sequence ID" value="NZ_CP138951.1"/>
</dbReference>
<gene>
    <name evidence="3" type="ORF">EU96_0977</name>
</gene>
<dbReference type="AlphaFoldDB" id="A0A0A2ABS7"/>
<dbReference type="Pfam" id="PF07963">
    <property type="entry name" value="N_methyl"/>
    <property type="match status" value="1"/>
</dbReference>